<dbReference type="EMBL" id="CP157744">
    <property type="protein sequence ID" value="XBS22703.1"/>
    <property type="molecule type" value="Genomic_DNA"/>
</dbReference>
<proteinExistence type="predicted"/>
<dbReference type="SMART" id="SM00506">
    <property type="entry name" value="A1pp"/>
    <property type="match status" value="1"/>
</dbReference>
<dbReference type="Gene3D" id="3.40.220.10">
    <property type="entry name" value="Leucine Aminopeptidase, subunit E, domain 1"/>
    <property type="match status" value="1"/>
</dbReference>
<organism evidence="3 4">
    <name type="scientific">Methylomarinum roseum</name>
    <dbReference type="NCBI Taxonomy" id="3067653"/>
    <lineage>
        <taxon>Bacteria</taxon>
        <taxon>Pseudomonadati</taxon>
        <taxon>Pseudomonadota</taxon>
        <taxon>Gammaproteobacteria</taxon>
        <taxon>Methylococcales</taxon>
        <taxon>Methylococcaceae</taxon>
        <taxon>Methylomarinum</taxon>
    </lineage>
</organism>
<dbReference type="AlphaFoldDB" id="A0AAU7P0E4"/>
<reference evidence="3 4" key="1">
    <citation type="journal article" date="2024" name="Microbiology">
        <title>Methylomarinum rosea sp. nov., a novel halophilic methanotrophic bacterium from the hypersaline Lake Elton.</title>
        <authorList>
            <person name="Suleimanov R.Z."/>
            <person name="Oshkin I.Y."/>
            <person name="Danilova O.V."/>
            <person name="Suzina N.E."/>
            <person name="Dedysh S.N."/>
        </authorList>
    </citation>
    <scope>NUCLEOTIDE SEQUENCE [LARGE SCALE GENOMIC DNA]</scope>
    <source>
        <strain evidence="3 4">Ch1-1</strain>
        <plasmid evidence="4">unnamed2</plasmid>
    </source>
</reference>
<evidence type="ECO:0000313" key="3">
    <source>
        <dbReference type="EMBL" id="XBS22703.1"/>
    </source>
</evidence>
<keyword evidence="4" id="KW-1185">Reference proteome</keyword>
<dbReference type="PANTHER" id="PTHR12521">
    <property type="entry name" value="PROTEIN C6ORF130"/>
    <property type="match status" value="1"/>
</dbReference>
<dbReference type="SUPFAM" id="SSF52949">
    <property type="entry name" value="Macro domain-like"/>
    <property type="match status" value="1"/>
</dbReference>
<dbReference type="InterPro" id="IPR050892">
    <property type="entry name" value="ADP-ribose_metab_enzymes"/>
</dbReference>
<accession>A0AAU7P0E4</accession>
<dbReference type="KEGG" id="mech:Q9L42_020540"/>
<geneLocation type="plasmid" evidence="3 4">
    <name>unnamed2</name>
</geneLocation>
<dbReference type="RefSeq" id="WP_305910547.1">
    <property type="nucleotide sequence ID" value="NZ_CP157744.1"/>
</dbReference>
<dbReference type="GO" id="GO:0140291">
    <property type="term" value="P:peptidyl-glutamate ADP-deribosylation"/>
    <property type="evidence" value="ECO:0007669"/>
    <property type="project" value="TreeGrafter"/>
</dbReference>
<evidence type="ECO:0000256" key="1">
    <source>
        <dbReference type="ARBA" id="ARBA00035885"/>
    </source>
</evidence>
<sequence>MKKVYGDLIQLAKVGQFDVIVHGCNCFCTMGAGIALDIKQQFPEAYKADLRTNKGERKKLGGFSHSVVANEYGKPLIVVNAYTQYHYGRRFTKGNEATDYRAIKKVFGKIREQFGDLKIGYPKIGAGLAGGDWSKIEPIIDEAMIDCDHTLVLLS</sequence>
<dbReference type="Proteomes" id="UP001225378">
    <property type="component" value="Plasmid unnamed2"/>
</dbReference>
<dbReference type="InterPro" id="IPR002589">
    <property type="entry name" value="Macro_dom"/>
</dbReference>
<name>A0AAU7P0E4_9GAMM</name>
<gene>
    <name evidence="3" type="ORF">Q9L42_020540</name>
</gene>
<dbReference type="InterPro" id="IPR043472">
    <property type="entry name" value="Macro_dom-like"/>
</dbReference>
<dbReference type="PROSITE" id="PS51154">
    <property type="entry name" value="MACRO"/>
    <property type="match status" value="1"/>
</dbReference>
<keyword evidence="3" id="KW-0614">Plasmid</keyword>
<evidence type="ECO:0000259" key="2">
    <source>
        <dbReference type="PROSITE" id="PS51154"/>
    </source>
</evidence>
<protein>
    <submittedName>
        <fullName evidence="3">Macro domain-containing protein</fullName>
    </submittedName>
</protein>
<dbReference type="PANTHER" id="PTHR12521:SF0">
    <property type="entry name" value="ADP-RIBOSE GLYCOHYDROLASE OARD1"/>
    <property type="match status" value="1"/>
</dbReference>
<evidence type="ECO:0000313" key="4">
    <source>
        <dbReference type="Proteomes" id="UP001225378"/>
    </source>
</evidence>
<feature type="domain" description="Macro" evidence="2">
    <location>
        <begin position="1"/>
        <end position="155"/>
    </location>
</feature>
<dbReference type="Pfam" id="PF01661">
    <property type="entry name" value="Macro"/>
    <property type="match status" value="1"/>
</dbReference>
<comment type="catalytic activity">
    <reaction evidence="1">
        <text>an N-(ADP-alpha-D-ribosyl)-thymidine in DNA + H2O = a thymidine in DNA + ADP-D-ribose</text>
        <dbReference type="Rhea" id="RHEA:71655"/>
        <dbReference type="Rhea" id="RHEA-COMP:13556"/>
        <dbReference type="Rhea" id="RHEA-COMP:18051"/>
        <dbReference type="ChEBI" id="CHEBI:15377"/>
        <dbReference type="ChEBI" id="CHEBI:57967"/>
        <dbReference type="ChEBI" id="CHEBI:137386"/>
        <dbReference type="ChEBI" id="CHEBI:191199"/>
    </reaction>
    <physiologicalReaction direction="left-to-right" evidence="1">
        <dbReference type="Rhea" id="RHEA:71656"/>
    </physiologicalReaction>
</comment>